<dbReference type="InterPro" id="IPR018011">
    <property type="entry name" value="Carb_sulfotrans_8-10"/>
</dbReference>
<protein>
    <recommendedName>
        <fullName evidence="9">Carbohydrate sulfotransferase</fullName>
        <ecNumber evidence="9">2.8.2.-</ecNumber>
    </recommendedName>
</protein>
<dbReference type="Pfam" id="PF03567">
    <property type="entry name" value="Sulfotransfer_2"/>
    <property type="match status" value="1"/>
</dbReference>
<dbReference type="GO" id="GO:0008146">
    <property type="term" value="F:sulfotransferase activity"/>
    <property type="evidence" value="ECO:0007669"/>
    <property type="project" value="InterPro"/>
</dbReference>
<evidence type="ECO:0000256" key="3">
    <source>
        <dbReference type="ARBA" id="ARBA00022679"/>
    </source>
</evidence>
<keyword evidence="9" id="KW-0119">Carbohydrate metabolism</keyword>
<comment type="caution">
    <text evidence="10">The sequence shown here is derived from an EMBL/GenBank/DDBJ whole genome shotgun (WGS) entry which is preliminary data.</text>
</comment>
<dbReference type="PANTHER" id="PTHR12137">
    <property type="entry name" value="CARBOHYDRATE SULFOTRANSFERASE"/>
    <property type="match status" value="1"/>
</dbReference>
<keyword evidence="3 9" id="KW-0808">Transferase</keyword>
<evidence type="ECO:0000256" key="6">
    <source>
        <dbReference type="ARBA" id="ARBA00023034"/>
    </source>
</evidence>
<name>A0AAW2HAC1_9NEOP</name>
<comment type="similarity">
    <text evidence="2 9">Belongs to the sulfotransferase 2 family.</text>
</comment>
<evidence type="ECO:0000256" key="9">
    <source>
        <dbReference type="RuleBase" id="RU364020"/>
    </source>
</evidence>
<proteinExistence type="inferred from homology"/>
<accession>A0AAW2HAC1</accession>
<comment type="subcellular location">
    <subcellularLocation>
        <location evidence="1 9">Golgi apparatus membrane</location>
        <topology evidence="1 9">Single-pass type II membrane protein</topology>
    </subcellularLocation>
</comment>
<evidence type="ECO:0000313" key="10">
    <source>
        <dbReference type="EMBL" id="KAL0266501.1"/>
    </source>
</evidence>
<dbReference type="InterPro" id="IPR005331">
    <property type="entry name" value="Sulfotransferase"/>
</dbReference>
<evidence type="ECO:0000256" key="5">
    <source>
        <dbReference type="ARBA" id="ARBA00022989"/>
    </source>
</evidence>
<keyword evidence="9" id="KW-0735">Signal-anchor</keyword>
<keyword evidence="6 9" id="KW-0333">Golgi apparatus</keyword>
<evidence type="ECO:0000256" key="7">
    <source>
        <dbReference type="ARBA" id="ARBA00023136"/>
    </source>
</evidence>
<keyword evidence="8 9" id="KW-0325">Glycoprotein</keyword>
<keyword evidence="5 9" id="KW-1133">Transmembrane helix</keyword>
<dbReference type="GO" id="GO:0000139">
    <property type="term" value="C:Golgi membrane"/>
    <property type="evidence" value="ECO:0007669"/>
    <property type="project" value="UniProtKB-SubCell"/>
</dbReference>
<evidence type="ECO:0000256" key="1">
    <source>
        <dbReference type="ARBA" id="ARBA00004323"/>
    </source>
</evidence>
<gene>
    <name evidence="10" type="ORF">PYX00_009018</name>
</gene>
<dbReference type="EC" id="2.8.2.-" evidence="9"/>
<evidence type="ECO:0000256" key="2">
    <source>
        <dbReference type="ARBA" id="ARBA00006339"/>
    </source>
</evidence>
<evidence type="ECO:0000256" key="8">
    <source>
        <dbReference type="ARBA" id="ARBA00023180"/>
    </source>
</evidence>
<dbReference type="PANTHER" id="PTHR12137:SF63">
    <property type="entry name" value="CARBOHYDRATE SULFOTRANSFERASE"/>
    <property type="match status" value="1"/>
</dbReference>
<evidence type="ECO:0000256" key="4">
    <source>
        <dbReference type="ARBA" id="ARBA00022692"/>
    </source>
</evidence>
<dbReference type="EMBL" id="JARGDH010000005">
    <property type="protein sequence ID" value="KAL0266501.1"/>
    <property type="molecule type" value="Genomic_DNA"/>
</dbReference>
<dbReference type="GO" id="GO:0016051">
    <property type="term" value="P:carbohydrate biosynthetic process"/>
    <property type="evidence" value="ECO:0007669"/>
    <property type="project" value="InterPro"/>
</dbReference>
<sequence>MKKYHRLLIYVVFAGLTFFFLVALSVTISERSKQRENRRYGRRIGKRTEEVRDDYPDDVEADGERGNTERQIRNLLKVAEAENNKRLETIESTCKKYNLGSFRTANGPKIDHPPVPQYSVFYIDRANKLSYCPIYKAGSSTWLYNLCLLAGMTEEEIETSKQQISVLAREKYEELEPPAAEEALQKTLKIMSVRHPFERLLSAYRDKLENTNYGQEHGTIHFYKKFGRKIVKKYRENGNNTKAWELLKPSQYLWNPEVPKPAGVEPTFREFVRYLIDANLIQYADDHWIPFYLYCTPCLLHYNVIAKVETMDRDQLYVIRLLGLQDRIKPRWRHKTQFTAGNAEKVSNIAKIYFQQLSVNEVNALYQKYKIDFELFGYDYKEYLQYAHDFENSVQRDDTE</sequence>
<feature type="transmembrane region" description="Helical" evidence="9">
    <location>
        <begin position="7"/>
        <end position="28"/>
    </location>
</feature>
<organism evidence="10">
    <name type="scientific">Menopon gallinae</name>
    <name type="common">poultry shaft louse</name>
    <dbReference type="NCBI Taxonomy" id="328185"/>
    <lineage>
        <taxon>Eukaryota</taxon>
        <taxon>Metazoa</taxon>
        <taxon>Ecdysozoa</taxon>
        <taxon>Arthropoda</taxon>
        <taxon>Hexapoda</taxon>
        <taxon>Insecta</taxon>
        <taxon>Pterygota</taxon>
        <taxon>Neoptera</taxon>
        <taxon>Paraneoptera</taxon>
        <taxon>Psocodea</taxon>
        <taxon>Troctomorpha</taxon>
        <taxon>Phthiraptera</taxon>
        <taxon>Amblycera</taxon>
        <taxon>Menoponidae</taxon>
        <taxon>Menopon</taxon>
    </lineage>
</organism>
<reference evidence="10" key="1">
    <citation type="journal article" date="2024" name="Gigascience">
        <title>Chromosome-level genome of the poultry shaft louse Menopon gallinae provides insight into the host-switching and adaptive evolution of parasitic lice.</title>
        <authorList>
            <person name="Xu Y."/>
            <person name="Ma L."/>
            <person name="Liu S."/>
            <person name="Liang Y."/>
            <person name="Liu Q."/>
            <person name="He Z."/>
            <person name="Tian L."/>
            <person name="Duan Y."/>
            <person name="Cai W."/>
            <person name="Li H."/>
            <person name="Song F."/>
        </authorList>
    </citation>
    <scope>NUCLEOTIDE SEQUENCE</scope>
    <source>
        <strain evidence="10">Cailab_2023a</strain>
    </source>
</reference>
<keyword evidence="7 9" id="KW-0472">Membrane</keyword>
<dbReference type="AlphaFoldDB" id="A0AAW2HAC1"/>
<keyword evidence="4 9" id="KW-0812">Transmembrane</keyword>